<feature type="chain" id="PRO_5045363365" evidence="1">
    <location>
        <begin position="26"/>
        <end position="100"/>
    </location>
</feature>
<feature type="signal peptide" evidence="1">
    <location>
        <begin position="1"/>
        <end position="25"/>
    </location>
</feature>
<organism evidence="2 3">
    <name type="scientific">Roseomonas haemaphysalidis</name>
    <dbReference type="NCBI Taxonomy" id="2768162"/>
    <lineage>
        <taxon>Bacteria</taxon>
        <taxon>Pseudomonadati</taxon>
        <taxon>Pseudomonadota</taxon>
        <taxon>Alphaproteobacteria</taxon>
        <taxon>Acetobacterales</taxon>
        <taxon>Roseomonadaceae</taxon>
        <taxon>Roseomonas</taxon>
    </lineage>
</organism>
<proteinExistence type="predicted"/>
<gene>
    <name evidence="2" type="ORF">IAI61_01795</name>
</gene>
<name>A0ABS3KL66_9PROT</name>
<sequence>MLSRCRRLSVALLVLTALTSGAAMARDERAAGRKGQPDSIGAATMLLDGTIVLELRAEGPGGMIGDVRLTYRPGEPHYPAVRDHLPGLKPGLTVTVPPFD</sequence>
<comment type="caution">
    <text evidence="2">The sequence shown here is derived from an EMBL/GenBank/DDBJ whole genome shotgun (WGS) entry which is preliminary data.</text>
</comment>
<dbReference type="RefSeq" id="WP_207415154.1">
    <property type="nucleotide sequence ID" value="NZ_CP061179.1"/>
</dbReference>
<protein>
    <submittedName>
        <fullName evidence="2">Uncharacterized protein</fullName>
    </submittedName>
</protein>
<dbReference type="EMBL" id="JACTNG010000001">
    <property type="protein sequence ID" value="MBO1077747.1"/>
    <property type="molecule type" value="Genomic_DNA"/>
</dbReference>
<reference evidence="2 3" key="1">
    <citation type="submission" date="2020-09" db="EMBL/GenBank/DDBJ databases">
        <title>Roseomonas.</title>
        <authorList>
            <person name="Zhu W."/>
        </authorList>
    </citation>
    <scope>NUCLEOTIDE SEQUENCE [LARGE SCALE GENOMIC DNA]</scope>
    <source>
        <strain evidence="2 3">573</strain>
    </source>
</reference>
<keyword evidence="3" id="KW-1185">Reference proteome</keyword>
<keyword evidence="1" id="KW-0732">Signal</keyword>
<accession>A0ABS3KL66</accession>
<evidence type="ECO:0000256" key="1">
    <source>
        <dbReference type="SAM" id="SignalP"/>
    </source>
</evidence>
<dbReference type="Proteomes" id="UP001518989">
    <property type="component" value="Unassembled WGS sequence"/>
</dbReference>
<evidence type="ECO:0000313" key="3">
    <source>
        <dbReference type="Proteomes" id="UP001518989"/>
    </source>
</evidence>
<evidence type="ECO:0000313" key="2">
    <source>
        <dbReference type="EMBL" id="MBO1077747.1"/>
    </source>
</evidence>